<sequence>MFLLRTLALCLLVAPLQQQRLSAAGRAPGPAGGPVSGRGRFSTSDRMQCTWTARDAGDSVNLRVRCQNPEARVAGGITDMSCEYRGRPRSCPAFGSDPRGFWKQVGRALRKLRARLCRDERAPVRAGMCRRAPGDVNFLLDVDSLEFSAQSGEPQTPSPAPAPAALPTSCTGPADQRRTAEEHCSGAWASVCSFFMSMLQTDAC</sequence>
<keyword evidence="6" id="KW-0340">Growth factor binding</keyword>
<dbReference type="PANTHER" id="PTHR15258">
    <property type="entry name" value="FGF BINDING PROTEIN-RELATED"/>
    <property type="match status" value="1"/>
</dbReference>
<dbReference type="AlphaFoldDB" id="A0A3Q3A6Z0"/>
<feature type="region of interest" description="Disordered" evidence="7">
    <location>
        <begin position="148"/>
        <end position="176"/>
    </location>
</feature>
<evidence type="ECO:0000256" key="3">
    <source>
        <dbReference type="ARBA" id="ARBA00022525"/>
    </source>
</evidence>
<dbReference type="GeneTree" id="ENSGT00940000154372"/>
<dbReference type="CTD" id="101886353"/>
<protein>
    <submittedName>
        <fullName evidence="9">Fibroblast growth factor binding protein 1b</fullName>
    </submittedName>
</protein>
<dbReference type="PANTHER" id="PTHR15258:SF2">
    <property type="entry name" value="FIBROBLAST GROWTH FACTOR-BINDING PROTEIN 1"/>
    <property type="match status" value="1"/>
</dbReference>
<evidence type="ECO:0000256" key="2">
    <source>
        <dbReference type="ARBA" id="ARBA00008326"/>
    </source>
</evidence>
<proteinExistence type="inferred from homology"/>
<reference evidence="9" key="2">
    <citation type="submission" date="2025-09" db="UniProtKB">
        <authorList>
            <consortium name="Ensembl"/>
        </authorList>
    </citation>
    <scope>IDENTIFICATION</scope>
</reference>
<accession>A0A3Q3A6Z0</accession>
<evidence type="ECO:0000256" key="4">
    <source>
        <dbReference type="ARBA" id="ARBA00022729"/>
    </source>
</evidence>
<dbReference type="Proteomes" id="UP000264800">
    <property type="component" value="Unplaced"/>
</dbReference>
<evidence type="ECO:0000256" key="7">
    <source>
        <dbReference type="SAM" id="MobiDB-lite"/>
    </source>
</evidence>
<keyword evidence="3" id="KW-0964">Secreted</keyword>
<evidence type="ECO:0000256" key="6">
    <source>
        <dbReference type="ARBA" id="ARBA00023183"/>
    </source>
</evidence>
<dbReference type="OrthoDB" id="8875908at2759"/>
<dbReference type="GO" id="GO:0007267">
    <property type="term" value="P:cell-cell signaling"/>
    <property type="evidence" value="ECO:0007669"/>
    <property type="project" value="TreeGrafter"/>
</dbReference>
<name>A0A3Q3A6Z0_KRYMA</name>
<dbReference type="KEGG" id="kmr:108250657"/>
<keyword evidence="5" id="KW-1015">Disulfide bond</keyword>
<evidence type="ECO:0000256" key="8">
    <source>
        <dbReference type="SAM" id="SignalP"/>
    </source>
</evidence>
<evidence type="ECO:0000313" key="10">
    <source>
        <dbReference type="Proteomes" id="UP000264800"/>
    </source>
</evidence>
<dbReference type="GO" id="GO:0005576">
    <property type="term" value="C:extracellular region"/>
    <property type="evidence" value="ECO:0007669"/>
    <property type="project" value="UniProtKB-SubCell"/>
</dbReference>
<dbReference type="GeneID" id="108250657"/>
<feature type="signal peptide" evidence="8">
    <location>
        <begin position="1"/>
        <end position="18"/>
    </location>
</feature>
<evidence type="ECO:0000313" key="9">
    <source>
        <dbReference type="Ensembl" id="ENSKMAP00000006649.1"/>
    </source>
</evidence>
<feature type="chain" id="PRO_5018688118" evidence="8">
    <location>
        <begin position="19"/>
        <end position="204"/>
    </location>
</feature>
<dbReference type="GO" id="GO:0019838">
    <property type="term" value="F:growth factor binding"/>
    <property type="evidence" value="ECO:0007669"/>
    <property type="project" value="UniProtKB-KW"/>
</dbReference>
<keyword evidence="10" id="KW-1185">Reference proteome</keyword>
<evidence type="ECO:0000256" key="1">
    <source>
        <dbReference type="ARBA" id="ARBA00004613"/>
    </source>
</evidence>
<dbReference type="OMA" id="RLSVKCE"/>
<dbReference type="RefSeq" id="XP_017296174.1">
    <property type="nucleotide sequence ID" value="XM_017440685.3"/>
</dbReference>
<organism evidence="9 10">
    <name type="scientific">Kryptolebias marmoratus</name>
    <name type="common">Mangrove killifish</name>
    <name type="synonym">Rivulus marmoratus</name>
    <dbReference type="NCBI Taxonomy" id="37003"/>
    <lineage>
        <taxon>Eukaryota</taxon>
        <taxon>Metazoa</taxon>
        <taxon>Chordata</taxon>
        <taxon>Craniata</taxon>
        <taxon>Vertebrata</taxon>
        <taxon>Euteleostomi</taxon>
        <taxon>Actinopterygii</taxon>
        <taxon>Neopterygii</taxon>
        <taxon>Teleostei</taxon>
        <taxon>Neoteleostei</taxon>
        <taxon>Acanthomorphata</taxon>
        <taxon>Ovalentaria</taxon>
        <taxon>Atherinomorphae</taxon>
        <taxon>Cyprinodontiformes</taxon>
        <taxon>Rivulidae</taxon>
        <taxon>Kryptolebias</taxon>
    </lineage>
</organism>
<comment type="subcellular location">
    <subcellularLocation>
        <location evidence="1">Secreted</location>
    </subcellularLocation>
</comment>
<reference evidence="9" key="1">
    <citation type="submission" date="2025-08" db="UniProtKB">
        <authorList>
            <consortium name="Ensembl"/>
        </authorList>
    </citation>
    <scope>IDENTIFICATION</scope>
</reference>
<dbReference type="Pfam" id="PF06473">
    <property type="entry name" value="FGF-BP1"/>
    <property type="match status" value="2"/>
</dbReference>
<evidence type="ECO:0000256" key="5">
    <source>
        <dbReference type="ARBA" id="ARBA00023157"/>
    </source>
</evidence>
<feature type="region of interest" description="Disordered" evidence="7">
    <location>
        <begin position="24"/>
        <end position="43"/>
    </location>
</feature>
<dbReference type="Ensembl" id="ENSKMAT00000006757.1">
    <property type="protein sequence ID" value="ENSKMAP00000006649.1"/>
    <property type="gene ID" value="ENSKMAG00000005039.1"/>
</dbReference>
<keyword evidence="4 8" id="KW-0732">Signal</keyword>
<dbReference type="InterPro" id="IPR010510">
    <property type="entry name" value="FGF1-bd"/>
</dbReference>
<comment type="similarity">
    <text evidence="2">Belongs to the fibroblast growth factor-binding protein family.</text>
</comment>